<evidence type="ECO:0000313" key="1">
    <source>
        <dbReference type="EMBL" id="KAK5603448.1"/>
    </source>
</evidence>
<dbReference type="Proteomes" id="UP001311232">
    <property type="component" value="Unassembled WGS sequence"/>
</dbReference>
<reference evidence="1 2" key="1">
    <citation type="submission" date="2021-06" db="EMBL/GenBank/DDBJ databases">
        <authorList>
            <person name="Palmer J.M."/>
        </authorList>
    </citation>
    <scope>NUCLEOTIDE SEQUENCE [LARGE SCALE GENOMIC DNA]</scope>
    <source>
        <strain evidence="1 2">MEX-2019</strain>
        <tissue evidence="1">Muscle</tissue>
    </source>
</reference>
<dbReference type="AlphaFoldDB" id="A0AAV9R2B4"/>
<name>A0AAV9R2B4_9TELE</name>
<evidence type="ECO:0000313" key="2">
    <source>
        <dbReference type="Proteomes" id="UP001311232"/>
    </source>
</evidence>
<accession>A0AAV9R2B4</accession>
<dbReference type="EMBL" id="JAHHUM010002461">
    <property type="protein sequence ID" value="KAK5603448.1"/>
    <property type="molecule type" value="Genomic_DNA"/>
</dbReference>
<gene>
    <name evidence="1" type="ORF">CRENBAI_007183</name>
</gene>
<keyword evidence="2" id="KW-1185">Reference proteome</keyword>
<organism evidence="1 2">
    <name type="scientific">Crenichthys baileyi</name>
    <name type="common">White River springfish</name>
    <dbReference type="NCBI Taxonomy" id="28760"/>
    <lineage>
        <taxon>Eukaryota</taxon>
        <taxon>Metazoa</taxon>
        <taxon>Chordata</taxon>
        <taxon>Craniata</taxon>
        <taxon>Vertebrata</taxon>
        <taxon>Euteleostomi</taxon>
        <taxon>Actinopterygii</taxon>
        <taxon>Neopterygii</taxon>
        <taxon>Teleostei</taxon>
        <taxon>Neoteleostei</taxon>
        <taxon>Acanthomorphata</taxon>
        <taxon>Ovalentaria</taxon>
        <taxon>Atherinomorphae</taxon>
        <taxon>Cyprinodontiformes</taxon>
        <taxon>Goodeidae</taxon>
        <taxon>Crenichthys</taxon>
    </lineage>
</organism>
<comment type="caution">
    <text evidence="1">The sequence shown here is derived from an EMBL/GenBank/DDBJ whole genome shotgun (WGS) entry which is preliminary data.</text>
</comment>
<protein>
    <submittedName>
        <fullName evidence="1">Uncharacterized protein</fullName>
    </submittedName>
</protein>
<proteinExistence type="predicted"/>
<sequence length="111" mass="12388">MVHFVVSRNTSRSISKALCAYTASSEIADPKGRGLQLSHEQCAGQVNFLFTILNTSFHEKIYFSDQAESRRSCSPPDLTAHHGLWLFLQLSLLCIISPLNIYSGHGFINVF</sequence>